<dbReference type="Proteomes" id="UP000541185">
    <property type="component" value="Unassembled WGS sequence"/>
</dbReference>
<gene>
    <name evidence="8" type="ORF">HHL11_17695</name>
</gene>
<evidence type="ECO:0000256" key="6">
    <source>
        <dbReference type="ARBA" id="ARBA00047628"/>
    </source>
</evidence>
<organism evidence="8 9">
    <name type="scientific">Ramlibacter agri</name>
    <dbReference type="NCBI Taxonomy" id="2728837"/>
    <lineage>
        <taxon>Bacteria</taxon>
        <taxon>Pseudomonadati</taxon>
        <taxon>Pseudomonadota</taxon>
        <taxon>Betaproteobacteria</taxon>
        <taxon>Burkholderiales</taxon>
        <taxon>Comamonadaceae</taxon>
        <taxon>Ramlibacter</taxon>
    </lineage>
</organism>
<feature type="active site" description="Schiff-base intermediate with substrate" evidence="7">
    <location>
        <position position="27"/>
    </location>
</feature>
<keyword evidence="9" id="KW-1185">Reference proteome</keyword>
<name>A0A848H7Z2_9BURK</name>
<comment type="catalytic activity">
    <reaction evidence="6">
        <text>2 D-glyceraldehyde 3-phosphate = 4-(hydroxymethyl)-2-furancarboxaldehyde phosphate + phosphate + 2 H2O</text>
        <dbReference type="Rhea" id="RHEA:43536"/>
        <dbReference type="ChEBI" id="CHEBI:15377"/>
        <dbReference type="ChEBI" id="CHEBI:43474"/>
        <dbReference type="ChEBI" id="CHEBI:59776"/>
        <dbReference type="ChEBI" id="CHEBI:83407"/>
        <dbReference type="EC" id="4.2.3.153"/>
    </reaction>
</comment>
<comment type="caution">
    <text evidence="8">The sequence shown here is derived from an EMBL/GenBank/DDBJ whole genome shotgun (WGS) entry which is preliminary data.</text>
</comment>
<accession>A0A848H7Z2</accession>
<evidence type="ECO:0000256" key="5">
    <source>
        <dbReference type="ARBA" id="ARBA00032523"/>
    </source>
</evidence>
<feature type="active site" description="Proton acceptor" evidence="7">
    <location>
        <position position="89"/>
    </location>
</feature>
<protein>
    <recommendedName>
        <fullName evidence="2">(5-formylfuran-3-yl)methyl phosphate synthase</fullName>
        <ecNumber evidence="2">4.2.3.153</ecNumber>
    </recommendedName>
    <alternativeName>
        <fullName evidence="5">4-(hydroxymethyl)-2-furancarboxaldehyde-phosphate synthase</fullName>
    </alternativeName>
</protein>
<evidence type="ECO:0000256" key="7">
    <source>
        <dbReference type="PIRSR" id="PIRSR015957-1"/>
    </source>
</evidence>
<evidence type="ECO:0000313" key="8">
    <source>
        <dbReference type="EMBL" id="NML45591.1"/>
    </source>
</evidence>
<dbReference type="Pfam" id="PF04476">
    <property type="entry name" value="4HFCP_synth"/>
    <property type="match status" value="1"/>
</dbReference>
<evidence type="ECO:0000256" key="1">
    <source>
        <dbReference type="ARBA" id="ARBA00003810"/>
    </source>
</evidence>
<evidence type="ECO:0000313" key="9">
    <source>
        <dbReference type="Proteomes" id="UP000541185"/>
    </source>
</evidence>
<proteinExistence type="predicted"/>
<sequence length="233" mass="23713">MQLLASVRDVDEALCAADAGADLVDLKDPAAGALGALTIERIAQVVAVLRARYPGLPLSATTGDLPASAIEEILRRVQGVAACDVDYVKVGVWPGGGALLDALADCGATVVPVLVADAGINASLLDHALRGRAFPALMVDTADKGGGSLLRRVPLPELSGFIAAVRSSGRLAGLAGSLRMEDAPALRALAPDIAGFRGALTHGERAAALDGRRVRELRRRLAAGARAPLPAAA</sequence>
<evidence type="ECO:0000256" key="3">
    <source>
        <dbReference type="ARBA" id="ARBA00023239"/>
    </source>
</evidence>
<dbReference type="AlphaFoldDB" id="A0A848H7Z2"/>
<dbReference type="InterPro" id="IPR007565">
    <property type="entry name" value="4HFCP_synth"/>
</dbReference>
<dbReference type="GO" id="GO:0016829">
    <property type="term" value="F:lyase activity"/>
    <property type="evidence" value="ECO:0007669"/>
    <property type="project" value="UniProtKB-KW"/>
</dbReference>
<dbReference type="PIRSF" id="PIRSF015957">
    <property type="entry name" value="UCP015957"/>
    <property type="match status" value="1"/>
</dbReference>
<dbReference type="EMBL" id="JABBFX010000001">
    <property type="protein sequence ID" value="NML45591.1"/>
    <property type="molecule type" value="Genomic_DNA"/>
</dbReference>
<reference evidence="8 9" key="1">
    <citation type="submission" date="2020-04" db="EMBL/GenBank/DDBJ databases">
        <title>Ramlibacter sp. G-1-2-2 isolated from soil.</title>
        <authorList>
            <person name="Dahal R.H."/>
        </authorList>
    </citation>
    <scope>NUCLEOTIDE SEQUENCE [LARGE SCALE GENOMIC DNA]</scope>
    <source>
        <strain evidence="8 9">G-1-2-2</strain>
    </source>
</reference>
<evidence type="ECO:0000256" key="4">
    <source>
        <dbReference type="ARBA" id="ARBA00023270"/>
    </source>
</evidence>
<comment type="function">
    <text evidence="1">Catalyzes the formation of 4-(hydroxymethyl)-2-furancarboxaldehyde phosphate (4-HFC-P) from two molecules of glyceraldehyde-3-P (GA-3-P).</text>
</comment>
<evidence type="ECO:0000256" key="2">
    <source>
        <dbReference type="ARBA" id="ARBA00012553"/>
    </source>
</evidence>
<dbReference type="EC" id="4.2.3.153" evidence="2"/>
<keyword evidence="3" id="KW-0456">Lyase</keyword>
<keyword evidence="4" id="KW-0704">Schiff base</keyword>